<evidence type="ECO:0000313" key="13">
    <source>
        <dbReference type="Proteomes" id="UP000501623"/>
    </source>
</evidence>
<accession>A0A6M6BHI1</accession>
<dbReference type="SUPFAM" id="SSF90123">
    <property type="entry name" value="ABC transporter transmembrane region"/>
    <property type="match status" value="1"/>
</dbReference>
<dbReference type="InterPro" id="IPR011527">
    <property type="entry name" value="ABC1_TM_dom"/>
</dbReference>
<dbReference type="PROSITE" id="PS50893">
    <property type="entry name" value="ABC_TRANSPORTER_2"/>
    <property type="match status" value="1"/>
</dbReference>
<dbReference type="InterPro" id="IPR017871">
    <property type="entry name" value="ABC_transporter-like_CS"/>
</dbReference>
<dbReference type="KEGG" id="hts:HMJ29_11640"/>
<evidence type="ECO:0000256" key="8">
    <source>
        <dbReference type="ARBA" id="ARBA00023136"/>
    </source>
</evidence>
<dbReference type="Gene3D" id="1.20.1560.10">
    <property type="entry name" value="ABC transporter type 1, transmembrane domain"/>
    <property type="match status" value="1"/>
</dbReference>
<dbReference type="GO" id="GO:0140359">
    <property type="term" value="F:ABC-type transporter activity"/>
    <property type="evidence" value="ECO:0007669"/>
    <property type="project" value="InterPro"/>
</dbReference>
<dbReference type="EMBL" id="CP053538">
    <property type="protein sequence ID" value="QJX47556.1"/>
    <property type="molecule type" value="Genomic_DNA"/>
</dbReference>
<dbReference type="InterPro" id="IPR027417">
    <property type="entry name" value="P-loop_NTPase"/>
</dbReference>
<feature type="transmembrane region" description="Helical" evidence="9">
    <location>
        <begin position="12"/>
        <end position="37"/>
    </location>
</feature>
<sequence length="572" mass="65167">MSVADKRKAVGQFFLLIIASLLDVFGLASLIPVIMAASRPGSIFENKYSSYVYHALSFQSERNFLVFLILAVFAFFLFKNLFTVFVNYQQVRFTAHLALNIVTHQVNKHNNIPFWEYMRIGSGHLINDTVSVPQIYVNNIIRQLFAFFSELIIILVIVGGILIYQPSLFLILVIVLVPSALMTYRFLRDRSTRIGDEINAVRPQSFNVLHDLFHGFIELRLANKQEKFKNKLLVNEAKIQELEAKSNLYNQLPLKVIEMVAILAVVTIFLYSLFFADSPENLVTIIGLFAAAAYRLMPSANRLILSLVSFKQFKFTYETINKFSEYSIYQVPKQIDVSFSDMIVINNVSFSFPESPAPVLQNIYMQVKKGEKVGIIGASGSGKTTLMNILLRFYIEQEGFISVDGKKLTEANLQSWYKQIGYVKQDTFLMEASIQDNITLSDDQVDYDRLEYAIEQASLTEFINSLDDGIKTNIGERGSRLSGGQRQRIGIARALYKKTELLVMDEATSALDSETEREVNEAISRLSSTDITMFIIAHRITTLRDCTRIYELRDGKVIAEHQYDELIQKQLS</sequence>
<dbReference type="InterPro" id="IPR039421">
    <property type="entry name" value="Type_1_exporter"/>
</dbReference>
<dbReference type="Gene3D" id="3.40.50.300">
    <property type="entry name" value="P-loop containing nucleotide triphosphate hydrolases"/>
    <property type="match status" value="1"/>
</dbReference>
<dbReference type="GO" id="GO:0034040">
    <property type="term" value="F:ATPase-coupled lipid transmembrane transporter activity"/>
    <property type="evidence" value="ECO:0007669"/>
    <property type="project" value="TreeGrafter"/>
</dbReference>
<protein>
    <submittedName>
        <fullName evidence="12">ABC transporter ATP-binding protein</fullName>
    </submittedName>
</protein>
<keyword evidence="4 9" id="KW-0812">Transmembrane</keyword>
<feature type="transmembrane region" description="Helical" evidence="9">
    <location>
        <begin position="169"/>
        <end position="187"/>
    </location>
</feature>
<keyword evidence="2" id="KW-0813">Transport</keyword>
<feature type="domain" description="ABC transporter" evidence="10">
    <location>
        <begin position="343"/>
        <end position="572"/>
    </location>
</feature>
<evidence type="ECO:0000256" key="4">
    <source>
        <dbReference type="ARBA" id="ARBA00022692"/>
    </source>
</evidence>
<dbReference type="GO" id="GO:0005886">
    <property type="term" value="C:plasma membrane"/>
    <property type="evidence" value="ECO:0007669"/>
    <property type="project" value="UniProtKB-SubCell"/>
</dbReference>
<keyword evidence="6 12" id="KW-0067">ATP-binding</keyword>
<evidence type="ECO:0000313" key="12">
    <source>
        <dbReference type="EMBL" id="QJX47556.1"/>
    </source>
</evidence>
<keyword evidence="13" id="KW-1185">Reference proteome</keyword>
<feature type="transmembrane region" description="Helical" evidence="9">
    <location>
        <begin position="256"/>
        <end position="275"/>
    </location>
</feature>
<keyword evidence="8 9" id="KW-0472">Membrane</keyword>
<organism evidence="12 13">
    <name type="scientific">Hymenobacter taeanensis</name>
    <dbReference type="NCBI Taxonomy" id="2735321"/>
    <lineage>
        <taxon>Bacteria</taxon>
        <taxon>Pseudomonadati</taxon>
        <taxon>Bacteroidota</taxon>
        <taxon>Cytophagia</taxon>
        <taxon>Cytophagales</taxon>
        <taxon>Hymenobacteraceae</taxon>
        <taxon>Hymenobacter</taxon>
    </lineage>
</organism>
<dbReference type="SUPFAM" id="SSF52540">
    <property type="entry name" value="P-loop containing nucleoside triphosphate hydrolases"/>
    <property type="match status" value="1"/>
</dbReference>
<feature type="domain" description="ABC transmembrane type-1" evidence="11">
    <location>
        <begin position="13"/>
        <end position="312"/>
    </location>
</feature>
<feature type="transmembrane region" description="Helical" evidence="9">
    <location>
        <begin position="144"/>
        <end position="163"/>
    </location>
</feature>
<evidence type="ECO:0000256" key="7">
    <source>
        <dbReference type="ARBA" id="ARBA00022989"/>
    </source>
</evidence>
<dbReference type="PANTHER" id="PTHR24221">
    <property type="entry name" value="ATP-BINDING CASSETTE SUB-FAMILY B"/>
    <property type="match status" value="1"/>
</dbReference>
<keyword evidence="3" id="KW-1003">Cell membrane</keyword>
<dbReference type="PROSITE" id="PS50929">
    <property type="entry name" value="ABC_TM1F"/>
    <property type="match status" value="1"/>
</dbReference>
<evidence type="ECO:0000256" key="9">
    <source>
        <dbReference type="SAM" id="Phobius"/>
    </source>
</evidence>
<comment type="subcellular location">
    <subcellularLocation>
        <location evidence="1">Cell membrane</location>
        <topology evidence="1">Multi-pass membrane protein</topology>
    </subcellularLocation>
</comment>
<dbReference type="AlphaFoldDB" id="A0A6M6BHI1"/>
<dbReference type="SMART" id="SM00382">
    <property type="entry name" value="AAA"/>
    <property type="match status" value="1"/>
</dbReference>
<name>A0A6M6BHI1_9BACT</name>
<evidence type="ECO:0000259" key="10">
    <source>
        <dbReference type="PROSITE" id="PS50893"/>
    </source>
</evidence>
<keyword evidence="5" id="KW-0547">Nucleotide-binding</keyword>
<proteinExistence type="predicted"/>
<evidence type="ECO:0000256" key="2">
    <source>
        <dbReference type="ARBA" id="ARBA00022448"/>
    </source>
</evidence>
<dbReference type="FunFam" id="3.40.50.300:FF:000299">
    <property type="entry name" value="ABC transporter ATP-binding protein/permease"/>
    <property type="match status" value="1"/>
</dbReference>
<dbReference type="GO" id="GO:0016887">
    <property type="term" value="F:ATP hydrolysis activity"/>
    <property type="evidence" value="ECO:0007669"/>
    <property type="project" value="InterPro"/>
</dbReference>
<keyword evidence="7 9" id="KW-1133">Transmembrane helix</keyword>
<dbReference type="Proteomes" id="UP000501623">
    <property type="component" value="Chromosome"/>
</dbReference>
<evidence type="ECO:0000256" key="6">
    <source>
        <dbReference type="ARBA" id="ARBA00022840"/>
    </source>
</evidence>
<dbReference type="InterPro" id="IPR003593">
    <property type="entry name" value="AAA+_ATPase"/>
</dbReference>
<reference evidence="12 13" key="1">
    <citation type="submission" date="2020-05" db="EMBL/GenBank/DDBJ databases">
        <title>Complete genome sequence of Hymenobacter sp. TS19 in Coasted Sand Dune.</title>
        <authorList>
            <person name="Lee J.-H."/>
            <person name="Jung J.-H."/>
            <person name="Jeong S."/>
            <person name="Zhao L."/>
            <person name="Kim M.-K."/>
            <person name="Seo H.-S."/>
            <person name="Lim S."/>
        </authorList>
    </citation>
    <scope>NUCLEOTIDE SEQUENCE [LARGE SCALE GENOMIC DNA]</scope>
    <source>
        <strain evidence="12 13">TS19</strain>
    </source>
</reference>
<dbReference type="InterPro" id="IPR003439">
    <property type="entry name" value="ABC_transporter-like_ATP-bd"/>
</dbReference>
<evidence type="ECO:0000259" key="11">
    <source>
        <dbReference type="PROSITE" id="PS50929"/>
    </source>
</evidence>
<evidence type="ECO:0000256" key="3">
    <source>
        <dbReference type="ARBA" id="ARBA00022475"/>
    </source>
</evidence>
<feature type="transmembrane region" description="Helical" evidence="9">
    <location>
        <begin position="64"/>
        <end position="86"/>
    </location>
</feature>
<dbReference type="GO" id="GO:0005524">
    <property type="term" value="F:ATP binding"/>
    <property type="evidence" value="ECO:0007669"/>
    <property type="project" value="UniProtKB-KW"/>
</dbReference>
<evidence type="ECO:0000256" key="5">
    <source>
        <dbReference type="ARBA" id="ARBA00022741"/>
    </source>
</evidence>
<gene>
    <name evidence="12" type="ORF">HMJ29_11640</name>
</gene>
<evidence type="ECO:0000256" key="1">
    <source>
        <dbReference type="ARBA" id="ARBA00004651"/>
    </source>
</evidence>
<dbReference type="PANTHER" id="PTHR24221:SF654">
    <property type="entry name" value="ATP-BINDING CASSETTE SUB-FAMILY B MEMBER 6"/>
    <property type="match status" value="1"/>
</dbReference>
<dbReference type="Pfam" id="PF00005">
    <property type="entry name" value="ABC_tran"/>
    <property type="match status" value="1"/>
</dbReference>
<dbReference type="InterPro" id="IPR036640">
    <property type="entry name" value="ABC1_TM_sf"/>
</dbReference>
<dbReference type="PROSITE" id="PS00211">
    <property type="entry name" value="ABC_TRANSPORTER_1"/>
    <property type="match status" value="1"/>
</dbReference>
<dbReference type="RefSeq" id="WP_171591651.1">
    <property type="nucleotide sequence ID" value="NZ_CP053538.1"/>
</dbReference>